<evidence type="ECO:0000313" key="3">
    <source>
        <dbReference type="Proteomes" id="UP001598251"/>
    </source>
</evidence>
<proteinExistence type="predicted"/>
<dbReference type="CDD" id="cd00158">
    <property type="entry name" value="RHOD"/>
    <property type="match status" value="1"/>
</dbReference>
<dbReference type="EMBL" id="JBHXOF010000038">
    <property type="protein sequence ID" value="MFD4217749.1"/>
    <property type="molecule type" value="Genomic_DNA"/>
</dbReference>
<dbReference type="PROSITE" id="PS50206">
    <property type="entry name" value="RHODANESE_3"/>
    <property type="match status" value="1"/>
</dbReference>
<dbReference type="PANTHER" id="PTHR43031">
    <property type="entry name" value="FAD-DEPENDENT OXIDOREDUCTASE"/>
    <property type="match status" value="1"/>
</dbReference>
<comment type="caution">
    <text evidence="2">The sequence shown here is derived from an EMBL/GenBank/DDBJ whole genome shotgun (WGS) entry which is preliminary data.</text>
</comment>
<evidence type="ECO:0000313" key="2">
    <source>
        <dbReference type="EMBL" id="MFD4217749.1"/>
    </source>
</evidence>
<name>A0ABW6ER55_9ACTN</name>
<dbReference type="Proteomes" id="UP001598251">
    <property type="component" value="Unassembled WGS sequence"/>
</dbReference>
<dbReference type="InterPro" id="IPR001763">
    <property type="entry name" value="Rhodanese-like_dom"/>
</dbReference>
<accession>A0ABW6ER55</accession>
<keyword evidence="3" id="KW-1185">Reference proteome</keyword>
<feature type="domain" description="Rhodanese" evidence="1">
    <location>
        <begin position="13"/>
        <end position="100"/>
    </location>
</feature>
<dbReference type="InterPro" id="IPR036873">
    <property type="entry name" value="Rhodanese-like_dom_sf"/>
</dbReference>
<sequence length="107" mass="11360">MREVDLDVFASELAEGAFVIDVREPDEYRVGHVPGVRPAPLSELAAHLPSLPADRLVYVICASGNRSAWAAEHLEAVGIRAVSVAGGTSGWARTGRPIVRSTDARAV</sequence>
<dbReference type="Pfam" id="PF00581">
    <property type="entry name" value="Rhodanese"/>
    <property type="match status" value="1"/>
</dbReference>
<protein>
    <submittedName>
        <fullName evidence="2">Rhodanese-like domain-containing protein</fullName>
    </submittedName>
</protein>
<dbReference type="RefSeq" id="WP_382831396.1">
    <property type="nucleotide sequence ID" value="NZ_JBHXLY010000052.1"/>
</dbReference>
<dbReference type="InterPro" id="IPR050229">
    <property type="entry name" value="GlpE_sulfurtransferase"/>
</dbReference>
<dbReference type="Gene3D" id="3.40.250.10">
    <property type="entry name" value="Rhodanese-like domain"/>
    <property type="match status" value="1"/>
</dbReference>
<evidence type="ECO:0000259" key="1">
    <source>
        <dbReference type="PROSITE" id="PS50206"/>
    </source>
</evidence>
<organism evidence="2 3">
    <name type="scientific">Streptomyces sindenensis</name>
    <dbReference type="NCBI Taxonomy" id="67363"/>
    <lineage>
        <taxon>Bacteria</taxon>
        <taxon>Bacillati</taxon>
        <taxon>Actinomycetota</taxon>
        <taxon>Actinomycetes</taxon>
        <taxon>Kitasatosporales</taxon>
        <taxon>Streptomycetaceae</taxon>
        <taxon>Streptomyces</taxon>
    </lineage>
</organism>
<gene>
    <name evidence="2" type="ORF">ACFWSS_33275</name>
</gene>
<dbReference type="SMART" id="SM00450">
    <property type="entry name" value="RHOD"/>
    <property type="match status" value="1"/>
</dbReference>
<reference evidence="2 3" key="1">
    <citation type="submission" date="2024-09" db="EMBL/GenBank/DDBJ databases">
        <title>The Natural Products Discovery Center: Release of the First 8490 Sequenced Strains for Exploring Actinobacteria Biosynthetic Diversity.</title>
        <authorList>
            <person name="Kalkreuter E."/>
            <person name="Kautsar S.A."/>
            <person name="Yang D."/>
            <person name="Bader C.D."/>
            <person name="Teijaro C.N."/>
            <person name="Fluegel L."/>
            <person name="Davis C.M."/>
            <person name="Simpson J.R."/>
            <person name="Lauterbach L."/>
            <person name="Steele A.D."/>
            <person name="Gui C."/>
            <person name="Meng S."/>
            <person name="Li G."/>
            <person name="Viehrig K."/>
            <person name="Ye F."/>
            <person name="Su P."/>
            <person name="Kiefer A.F."/>
            <person name="Nichols A."/>
            <person name="Cepeda A.J."/>
            <person name="Yan W."/>
            <person name="Fan B."/>
            <person name="Jiang Y."/>
            <person name="Adhikari A."/>
            <person name="Zheng C.-J."/>
            <person name="Schuster L."/>
            <person name="Cowan T.M."/>
            <person name="Smanski M.J."/>
            <person name="Chevrette M.G."/>
            <person name="De Carvalho L.P.S."/>
            <person name="Shen B."/>
        </authorList>
    </citation>
    <scope>NUCLEOTIDE SEQUENCE [LARGE SCALE GENOMIC DNA]</scope>
    <source>
        <strain evidence="2 3">NPDC058546</strain>
    </source>
</reference>
<dbReference type="PANTHER" id="PTHR43031:SF7">
    <property type="entry name" value="NITRIC OXIDE REDUCTASE FLRD-NAD(+) REDUCTASE"/>
    <property type="match status" value="1"/>
</dbReference>
<dbReference type="SUPFAM" id="SSF52821">
    <property type="entry name" value="Rhodanese/Cell cycle control phosphatase"/>
    <property type="match status" value="1"/>
</dbReference>